<evidence type="ECO:0000256" key="1">
    <source>
        <dbReference type="SAM" id="MobiDB-lite"/>
    </source>
</evidence>
<dbReference type="EMBL" id="CP058579">
    <property type="protein sequence ID" value="QLG61073.1"/>
    <property type="molecule type" value="Genomic_DNA"/>
</dbReference>
<keyword evidence="2" id="KW-0472">Membrane</keyword>
<evidence type="ECO:0000256" key="2">
    <source>
        <dbReference type="SAM" id="Phobius"/>
    </source>
</evidence>
<organism evidence="3 4">
    <name type="scientific">Halorarum salinum</name>
    <dbReference type="NCBI Taxonomy" id="2743089"/>
    <lineage>
        <taxon>Archaea</taxon>
        <taxon>Methanobacteriati</taxon>
        <taxon>Methanobacteriota</taxon>
        <taxon>Stenosarchaea group</taxon>
        <taxon>Halobacteria</taxon>
        <taxon>Halobacteriales</taxon>
        <taxon>Haloferacaceae</taxon>
        <taxon>Halorarum</taxon>
    </lineage>
</organism>
<gene>
    <name evidence="3" type="ORF">HUG12_04715</name>
</gene>
<dbReference type="Proteomes" id="UP000509626">
    <property type="component" value="Chromosome"/>
</dbReference>
<proteinExistence type="predicted"/>
<dbReference type="KEGG" id="halu:HUG12_04715"/>
<feature type="transmembrane region" description="Helical" evidence="2">
    <location>
        <begin position="62"/>
        <end position="85"/>
    </location>
</feature>
<feature type="region of interest" description="Disordered" evidence="1">
    <location>
        <begin position="91"/>
        <end position="131"/>
    </location>
</feature>
<dbReference type="GeneID" id="56036736"/>
<keyword evidence="2" id="KW-1133">Transmembrane helix</keyword>
<accession>A0A7D5L924</accession>
<keyword evidence="2" id="KW-0812">Transmembrane</keyword>
<protein>
    <submittedName>
        <fullName evidence="3">Uncharacterized protein</fullName>
    </submittedName>
</protein>
<evidence type="ECO:0000313" key="4">
    <source>
        <dbReference type="Proteomes" id="UP000509626"/>
    </source>
</evidence>
<name>A0A7D5L924_9EURY</name>
<sequence length="266" mass="28295">MSLAQKFPLMRTGETGRNAAVAIGYFVTIPLWVMLLPFIVFWRDYGGIATSLSGVPGISAGGGVVSGVVACVLCLVLVGLVSAALPGGDAPGQGDAGVDAEEPGATTDTPAPIDEPTSTATATPMPDSDKERAENALIEGYQASDSDYRDGVREVDTLDGYDGRDGYLIELRYDLFVDGFGNLEDDAEHRAGQVAVATLEAMADTNAENVTAVAIYAYVPTNNGDAVSTKIVIDMSTVESIDWNSYAWQSLRDDAYQYKFNDYLYN</sequence>
<reference evidence="3 4" key="1">
    <citation type="submission" date="2020-06" db="EMBL/GenBank/DDBJ databases">
        <title>NJ-3-1, isolated from saline soil.</title>
        <authorList>
            <person name="Cui H.L."/>
            <person name="Shi X."/>
        </authorList>
    </citation>
    <scope>NUCLEOTIDE SEQUENCE [LARGE SCALE GENOMIC DNA]</scope>
    <source>
        <strain evidence="3 4">NJ-3-1</strain>
    </source>
</reference>
<evidence type="ECO:0000313" key="3">
    <source>
        <dbReference type="EMBL" id="QLG61073.1"/>
    </source>
</evidence>
<feature type="transmembrane region" description="Helical" evidence="2">
    <location>
        <begin position="20"/>
        <end position="42"/>
    </location>
</feature>
<keyword evidence="4" id="KW-1185">Reference proteome</keyword>
<dbReference type="AlphaFoldDB" id="A0A7D5L924"/>
<dbReference type="RefSeq" id="WP_179267657.1">
    <property type="nucleotide sequence ID" value="NZ_CP058579.1"/>
</dbReference>